<proteinExistence type="predicted"/>
<evidence type="ECO:0000313" key="2">
    <source>
        <dbReference type="Proteomes" id="UP001251085"/>
    </source>
</evidence>
<dbReference type="InterPro" id="IPR045290">
    <property type="entry name" value="MOC1-like"/>
</dbReference>
<evidence type="ECO:0000313" key="1">
    <source>
        <dbReference type="EMBL" id="MDT1061176.1"/>
    </source>
</evidence>
<comment type="caution">
    <text evidence="1">The sequence shown here is derived from an EMBL/GenBank/DDBJ whole genome shotgun (WGS) entry which is preliminary data.</text>
</comment>
<dbReference type="Proteomes" id="UP001251085">
    <property type="component" value="Unassembled WGS sequence"/>
</dbReference>
<dbReference type="Gene3D" id="3.30.420.10">
    <property type="entry name" value="Ribonuclease H-like superfamily/Ribonuclease H"/>
    <property type="match status" value="1"/>
</dbReference>
<organism evidence="1 2">
    <name type="scientific">Paracoccus broussonetiae</name>
    <dbReference type="NCBI Taxonomy" id="3075834"/>
    <lineage>
        <taxon>Bacteria</taxon>
        <taxon>Pseudomonadati</taxon>
        <taxon>Pseudomonadota</taxon>
        <taxon>Alphaproteobacteria</taxon>
        <taxon>Rhodobacterales</taxon>
        <taxon>Paracoccaceae</taxon>
        <taxon>Paracoccus</taxon>
    </lineage>
</organism>
<dbReference type="InterPro" id="IPR036397">
    <property type="entry name" value="RNaseH_sf"/>
</dbReference>
<name>A0ABU3EAK1_9RHOB</name>
<sequence>MNLLGIDPGRKGALAILDSDTLQVVTHDMPASTPELHDLIAALPEVRVCILEQIYAGPQMSRTSVGAMFESFGVLKGALTWRSIPVQTVRPNIWKAALNVPADKNAARRRASEFFPDCADQWKLAKFDGRAEAAMLAWYGLSFAKRAAA</sequence>
<protein>
    <submittedName>
        <fullName evidence="1">Uncharacterized protein</fullName>
    </submittedName>
</protein>
<reference evidence="2" key="1">
    <citation type="submission" date="2023-07" db="EMBL/GenBank/DDBJ databases">
        <title>Characterization of two Paracoccaceae strains isolated from Phycosphere and proposal of Xinfangfangia lacusdiani sp. nov.</title>
        <authorList>
            <person name="Deng Y."/>
            <person name="Zhang Y.Q."/>
        </authorList>
    </citation>
    <scope>NUCLEOTIDE SEQUENCE [LARGE SCALE GENOMIC DNA]</scope>
    <source>
        <strain evidence="2">CPCC 101403</strain>
    </source>
</reference>
<dbReference type="InterPro" id="IPR012337">
    <property type="entry name" value="RNaseH-like_sf"/>
</dbReference>
<dbReference type="CDD" id="cd22992">
    <property type="entry name" value="MOC1"/>
    <property type="match status" value="1"/>
</dbReference>
<accession>A0ABU3EAK1</accession>
<dbReference type="PANTHER" id="PTHR36015">
    <property type="entry name" value="HOLLIDAY JUNCTION RESOLVASE MOC1, CHLOROPLASTIC-RELATED"/>
    <property type="match status" value="1"/>
</dbReference>
<dbReference type="RefSeq" id="WP_311758280.1">
    <property type="nucleotide sequence ID" value="NZ_JAVRQI010000003.1"/>
</dbReference>
<dbReference type="EMBL" id="JAVRQI010000003">
    <property type="protein sequence ID" value="MDT1061176.1"/>
    <property type="molecule type" value="Genomic_DNA"/>
</dbReference>
<dbReference type="SUPFAM" id="SSF53098">
    <property type="entry name" value="Ribonuclease H-like"/>
    <property type="match status" value="1"/>
</dbReference>
<dbReference type="PANTHER" id="PTHR36015:SF6">
    <property type="entry name" value="HOLLIDAY JUNCTION RESOLVASE MOC1, CHLOROPLASTIC-RELATED"/>
    <property type="match status" value="1"/>
</dbReference>
<gene>
    <name evidence="1" type="ORF">RM190_04845</name>
</gene>
<keyword evidence="2" id="KW-1185">Reference proteome</keyword>